<dbReference type="AlphaFoldDB" id="A0A0D7EJR1"/>
<accession>A0A0D7EJR1</accession>
<dbReference type="SUPFAM" id="SSF50129">
    <property type="entry name" value="GroES-like"/>
    <property type="match status" value="1"/>
</dbReference>
<dbReference type="PANTHER" id="PTHR43677">
    <property type="entry name" value="SHORT-CHAIN DEHYDROGENASE/REDUCTASE"/>
    <property type="match status" value="1"/>
</dbReference>
<dbReference type="OrthoDB" id="4190732at2"/>
<dbReference type="Pfam" id="PF08240">
    <property type="entry name" value="ADH_N"/>
    <property type="match status" value="1"/>
</dbReference>
<dbReference type="InterPro" id="IPR013149">
    <property type="entry name" value="ADH-like_C"/>
</dbReference>
<dbReference type="SUPFAM" id="SSF51735">
    <property type="entry name" value="NAD(P)-binding Rossmann-fold domains"/>
    <property type="match status" value="1"/>
</dbReference>
<dbReference type="Gene3D" id="3.90.180.10">
    <property type="entry name" value="Medium-chain alcohol dehydrogenases, catalytic domain"/>
    <property type="match status" value="1"/>
</dbReference>
<comment type="caution">
    <text evidence="2">The sequence shown here is derived from an EMBL/GenBank/DDBJ whole genome shotgun (WGS) entry which is preliminary data.</text>
</comment>
<protein>
    <submittedName>
        <fullName evidence="2">NADPH:quinone oxidoreductase</fullName>
    </submittedName>
</protein>
<dbReference type="GO" id="GO:0016491">
    <property type="term" value="F:oxidoreductase activity"/>
    <property type="evidence" value="ECO:0007669"/>
    <property type="project" value="InterPro"/>
</dbReference>
<dbReference type="Pfam" id="PF00107">
    <property type="entry name" value="ADH_zinc_N"/>
    <property type="match status" value="1"/>
</dbReference>
<evidence type="ECO:0000313" key="3">
    <source>
        <dbReference type="Proteomes" id="UP000032515"/>
    </source>
</evidence>
<organism evidence="2 3">
    <name type="scientific">Rhodopseudomonas palustris</name>
    <dbReference type="NCBI Taxonomy" id="1076"/>
    <lineage>
        <taxon>Bacteria</taxon>
        <taxon>Pseudomonadati</taxon>
        <taxon>Pseudomonadota</taxon>
        <taxon>Alphaproteobacteria</taxon>
        <taxon>Hyphomicrobiales</taxon>
        <taxon>Nitrobacteraceae</taxon>
        <taxon>Rhodopseudomonas</taxon>
    </lineage>
</organism>
<dbReference type="EMBL" id="JXXE01000338">
    <property type="protein sequence ID" value="KIZ40755.1"/>
    <property type="molecule type" value="Genomic_DNA"/>
</dbReference>
<dbReference type="PATRIC" id="fig|1076.23.peg.3624"/>
<dbReference type="PANTHER" id="PTHR43677:SF4">
    <property type="entry name" value="QUINONE OXIDOREDUCTASE-LIKE PROTEIN 2"/>
    <property type="match status" value="1"/>
</dbReference>
<proteinExistence type="predicted"/>
<sequence>MKALLSREIGGPDSLTVETVDDPRAGPGEVVIDVEACGVNFPDALLIWDKYQIKAARPFSPGSEVCGFISSLGTGVQGFAVGQRVIARCAWGGMAERVRVTADRCLPVPDGLPAEELATLQFTYATTFHALQDRAALRKGETLLVLGAAGGVGTAAVELGKAFGARVIAACSSAEKQAFAASRGADVTVAYPRAMDREGAKAFSNSIKEAAGTQGVDVILDPVGGDYTEAALRSIGRNGRLLVVGFPAGIARIPMNLPLLKYCSIMGVDWRNFNINESARSAENSRTLIKMYQRGEIRPTISTIFPLGDAKTAIRQMADRAVLGKVAIRIASSPKASAPRRRP</sequence>
<name>A0A0D7EJR1_RHOPL</name>
<dbReference type="Proteomes" id="UP000032515">
    <property type="component" value="Unassembled WGS sequence"/>
</dbReference>
<dbReference type="SMART" id="SM00829">
    <property type="entry name" value="PKS_ER"/>
    <property type="match status" value="1"/>
</dbReference>
<dbReference type="Gene3D" id="3.40.50.720">
    <property type="entry name" value="NAD(P)-binding Rossmann-like Domain"/>
    <property type="match status" value="1"/>
</dbReference>
<dbReference type="InterPro" id="IPR051397">
    <property type="entry name" value="Zn-ADH-like_protein"/>
</dbReference>
<dbReference type="InterPro" id="IPR020843">
    <property type="entry name" value="ER"/>
</dbReference>
<gene>
    <name evidence="2" type="ORF">OO17_16900</name>
</gene>
<feature type="domain" description="Enoyl reductase (ER)" evidence="1">
    <location>
        <begin position="10"/>
        <end position="328"/>
    </location>
</feature>
<dbReference type="InterPro" id="IPR036291">
    <property type="entry name" value="NAD(P)-bd_dom_sf"/>
</dbReference>
<dbReference type="InterPro" id="IPR013154">
    <property type="entry name" value="ADH-like_N"/>
</dbReference>
<reference evidence="2 3" key="1">
    <citation type="submission" date="2014-11" db="EMBL/GenBank/DDBJ databases">
        <title>Genomics and ecophysiology of heterotrophic nitrogen fixing bacteria isolated from estuarine surface water.</title>
        <authorList>
            <person name="Bentzon-Tilia M."/>
            <person name="Severin I."/>
            <person name="Hansen L.H."/>
            <person name="Riemann L."/>
        </authorList>
    </citation>
    <scope>NUCLEOTIDE SEQUENCE [LARGE SCALE GENOMIC DNA]</scope>
    <source>
        <strain evidence="2 3">BAL398</strain>
    </source>
</reference>
<evidence type="ECO:0000259" key="1">
    <source>
        <dbReference type="SMART" id="SM00829"/>
    </source>
</evidence>
<dbReference type="CDD" id="cd08241">
    <property type="entry name" value="QOR1"/>
    <property type="match status" value="1"/>
</dbReference>
<dbReference type="RefSeq" id="WP_044413469.1">
    <property type="nucleotide sequence ID" value="NZ_JXXE01000338.1"/>
</dbReference>
<dbReference type="InterPro" id="IPR011032">
    <property type="entry name" value="GroES-like_sf"/>
</dbReference>
<evidence type="ECO:0000313" key="2">
    <source>
        <dbReference type="EMBL" id="KIZ40755.1"/>
    </source>
</evidence>